<dbReference type="EMBL" id="CP070496">
    <property type="protein sequence ID" value="QSB06031.1"/>
    <property type="molecule type" value="Genomic_DNA"/>
</dbReference>
<reference evidence="1" key="1">
    <citation type="submission" date="2021-02" db="EMBL/GenBank/DDBJ databases">
        <title>Natronoglycomyces albus gen. nov., sp. nov, a haloalkaliphilic actinobacterium from a soda solonchak soil.</title>
        <authorList>
            <person name="Sorokin D.Y."/>
            <person name="Khijniak T.V."/>
            <person name="Zakharycheva A.P."/>
            <person name="Boueva O.V."/>
            <person name="Ariskina E.V."/>
            <person name="Hahnke R.L."/>
            <person name="Bunk B."/>
            <person name="Sproer C."/>
            <person name="Schumann P."/>
            <person name="Evtushenko L.I."/>
            <person name="Kublanov I.V."/>
        </authorList>
    </citation>
    <scope>NUCLEOTIDE SEQUENCE</scope>
    <source>
        <strain evidence="1">DSM 106290</strain>
    </source>
</reference>
<proteinExistence type="predicted"/>
<dbReference type="RefSeq" id="WP_213172042.1">
    <property type="nucleotide sequence ID" value="NZ_CP070496.1"/>
</dbReference>
<dbReference type="KEGG" id="nav:JQS30_03655"/>
<dbReference type="Proteomes" id="UP000662939">
    <property type="component" value="Chromosome"/>
</dbReference>
<organism evidence="1 2">
    <name type="scientific">Natronoglycomyces albus</name>
    <dbReference type="NCBI Taxonomy" id="2811108"/>
    <lineage>
        <taxon>Bacteria</taxon>
        <taxon>Bacillati</taxon>
        <taxon>Actinomycetota</taxon>
        <taxon>Actinomycetes</taxon>
        <taxon>Glycomycetales</taxon>
        <taxon>Glycomycetaceae</taxon>
        <taxon>Natronoglycomyces</taxon>
    </lineage>
</organism>
<dbReference type="AlphaFoldDB" id="A0A895XJU7"/>
<sequence length="313" mass="33316">MPLDDLLMLVSGDPDSMSEAADPWNEARDLLAVAGQETDNIALTFLSQCSSEDTSRAREVVHGLAEALRSMGKISSGIVGLLRAAQFLATATYEIIKDILAELAKWLIIKGLIALAAAYPTAGAPIVKFGIGAKIKSLHAFLKGYSKYDKASDAYMTLKEALLEAMGDSITQNLNDLVRAVASGTVGDLIGDLRSAPANAGEQDNSLKVIDGDTFRSAGEGLSGLASDMEPIRAKAAEVRVIDVTWRLCGLQFAAAYFAFQDLMATMFRDTPAAYLRGSENLHGMAESWEEADAQGAQDLLECEGMEALGNLS</sequence>
<protein>
    <submittedName>
        <fullName evidence="1">Uncharacterized protein</fullName>
    </submittedName>
</protein>
<gene>
    <name evidence="1" type="ORF">JQS30_03655</name>
</gene>
<evidence type="ECO:0000313" key="2">
    <source>
        <dbReference type="Proteomes" id="UP000662939"/>
    </source>
</evidence>
<keyword evidence="2" id="KW-1185">Reference proteome</keyword>
<accession>A0A895XJU7</accession>
<name>A0A895XJU7_9ACTN</name>
<evidence type="ECO:0000313" key="1">
    <source>
        <dbReference type="EMBL" id="QSB06031.1"/>
    </source>
</evidence>